<organism evidence="1">
    <name type="scientific">uncultured Microvirga sp</name>
    <dbReference type="NCBI Taxonomy" id="412392"/>
    <lineage>
        <taxon>Bacteria</taxon>
        <taxon>Pseudomonadati</taxon>
        <taxon>Pseudomonadota</taxon>
        <taxon>Alphaproteobacteria</taxon>
        <taxon>Hyphomicrobiales</taxon>
        <taxon>Methylobacteriaceae</taxon>
        <taxon>Microvirga</taxon>
        <taxon>environmental samples</taxon>
    </lineage>
</organism>
<evidence type="ECO:0000313" key="1">
    <source>
        <dbReference type="EMBL" id="CAA9304587.1"/>
    </source>
</evidence>
<name>A0A6J4KGY8_9HYPH</name>
<proteinExistence type="predicted"/>
<sequence>MSSSPQVPSALTELITLVMKIGRKCPEAQGDILELMLLVSQIQAHVGIDHGYRHAKRVIARLRNPLWDDLTPDEREVLNHAAGAIKRACRLSEADIPDGGKEEPAPRLTATRDMVQGGLQAALGEELSPAQIARIATTVMVTLNEAQ</sequence>
<dbReference type="EMBL" id="CADCUC010000006">
    <property type="protein sequence ID" value="CAA9304587.1"/>
    <property type="molecule type" value="Genomic_DNA"/>
</dbReference>
<protein>
    <submittedName>
        <fullName evidence="1">Uncharacterized protein</fullName>
    </submittedName>
</protein>
<reference evidence="1" key="1">
    <citation type="submission" date="2020-02" db="EMBL/GenBank/DDBJ databases">
        <authorList>
            <person name="Meier V. D."/>
        </authorList>
    </citation>
    <scope>NUCLEOTIDE SEQUENCE</scope>
    <source>
        <strain evidence="1">AVDCRST_MAG90</strain>
    </source>
</reference>
<dbReference type="AlphaFoldDB" id="A0A6J4KGY8"/>
<accession>A0A6J4KGY8</accession>
<gene>
    <name evidence="1" type="ORF">AVDCRST_MAG90-26</name>
</gene>